<dbReference type="PANTHER" id="PTHR21364:SF2">
    <property type="entry name" value="GENERAL ODORANT-BINDING PROTEIN 19A"/>
    <property type="match status" value="1"/>
</dbReference>
<organism evidence="5">
    <name type="scientific">Galleria mellonella</name>
    <name type="common">Greater wax moth</name>
    <dbReference type="NCBI Taxonomy" id="7137"/>
    <lineage>
        <taxon>Eukaryota</taxon>
        <taxon>Metazoa</taxon>
        <taxon>Ecdysozoa</taxon>
        <taxon>Arthropoda</taxon>
        <taxon>Hexapoda</taxon>
        <taxon>Insecta</taxon>
        <taxon>Pterygota</taxon>
        <taxon>Neoptera</taxon>
        <taxon>Endopterygota</taxon>
        <taxon>Lepidoptera</taxon>
        <taxon>Glossata</taxon>
        <taxon>Ditrysia</taxon>
        <taxon>Pyraloidea</taxon>
        <taxon>Pyralidae</taxon>
        <taxon>Galleriinae</taxon>
        <taxon>Galleria</taxon>
    </lineage>
</organism>
<dbReference type="SUPFAM" id="SSF47565">
    <property type="entry name" value="Insect pheromone/odorant-binding proteins"/>
    <property type="match status" value="1"/>
</dbReference>
<dbReference type="GO" id="GO:0007608">
    <property type="term" value="P:sensory perception of smell"/>
    <property type="evidence" value="ECO:0007669"/>
    <property type="project" value="TreeGrafter"/>
</dbReference>
<dbReference type="PANTHER" id="PTHR21364">
    <property type="entry name" value="GENERAL ODORANT-BINDING PROTEIN 19A"/>
    <property type="match status" value="1"/>
</dbReference>
<dbReference type="GO" id="GO:0042048">
    <property type="term" value="P:olfactory behavior"/>
    <property type="evidence" value="ECO:0007669"/>
    <property type="project" value="TreeGrafter"/>
</dbReference>
<dbReference type="GO" id="GO:0035275">
    <property type="term" value="F:dibutyl phthalate binding"/>
    <property type="evidence" value="ECO:0007669"/>
    <property type="project" value="TreeGrafter"/>
</dbReference>
<dbReference type="InterPro" id="IPR036728">
    <property type="entry name" value="PBP_GOBP_sf"/>
</dbReference>
<evidence type="ECO:0000313" key="5">
    <source>
        <dbReference type="EMBL" id="QEI46790.1"/>
    </source>
</evidence>
<proteinExistence type="evidence at transcript level"/>
<keyword evidence="4" id="KW-0732">Signal</keyword>
<evidence type="ECO:0000313" key="6">
    <source>
        <dbReference type="Proteomes" id="UP001652740"/>
    </source>
</evidence>
<reference evidence="7" key="2">
    <citation type="submission" date="2025-04" db="UniProtKB">
        <authorList>
            <consortium name="RefSeq"/>
        </authorList>
    </citation>
    <scope>IDENTIFICATION</scope>
    <source>
        <tissue evidence="7">Whole adult</tissue>
    </source>
</reference>
<reference evidence="5" key="1">
    <citation type="submission" date="2019-02" db="EMBL/GenBank/DDBJ databases">
        <title>Identification of putative odorant-binding protein and chemosensory protein genes in Galleria mellonella.</title>
        <authorList>
            <person name="Liu S."/>
            <person name="Jiang X.-C."/>
            <person name="Jiang X.-Y."/>
        </authorList>
    </citation>
    <scope>NUCLEOTIDE SEQUENCE</scope>
    <source>
        <strain evidence="5">HF</strain>
    </source>
</reference>
<dbReference type="GO" id="GO:0005576">
    <property type="term" value="C:extracellular region"/>
    <property type="evidence" value="ECO:0007669"/>
    <property type="project" value="UniProtKB-SubCell"/>
</dbReference>
<comment type="subcellular location">
    <subcellularLocation>
        <location evidence="1">Secreted</location>
    </subcellularLocation>
</comment>
<evidence type="ECO:0000313" key="7">
    <source>
        <dbReference type="RefSeq" id="XP_026752852.2"/>
    </source>
</evidence>
<feature type="chain" id="PRO_5044618659" evidence="4">
    <location>
        <begin position="20"/>
        <end position="140"/>
    </location>
</feature>
<evidence type="ECO:0000256" key="1">
    <source>
        <dbReference type="ARBA" id="ARBA00004613"/>
    </source>
</evidence>
<dbReference type="Proteomes" id="UP001652740">
    <property type="component" value="Unplaced"/>
</dbReference>
<dbReference type="PROSITE" id="PS51257">
    <property type="entry name" value="PROKAR_LIPOPROTEIN"/>
    <property type="match status" value="1"/>
</dbReference>
<dbReference type="GO" id="GO:0005549">
    <property type="term" value="F:odorant binding"/>
    <property type="evidence" value="ECO:0007669"/>
    <property type="project" value="InterPro"/>
</dbReference>
<sequence>MRFFILLCVVLCFVGSCIGMTRPQVKKTLQIMKKQCISKVGVPEDKVENIEQGVFIEDRLVMCYIACVYKTLQLVKNNKLDRDLVVKQIDALYPPELKEGTKKGVDKCIHTQDNYSDLCEATFYGAKCLYEFDPPNFIFA</sequence>
<feature type="signal peptide" evidence="4">
    <location>
        <begin position="1"/>
        <end position="19"/>
    </location>
</feature>
<dbReference type="GeneID" id="113513064"/>
<dbReference type="FunFam" id="1.10.238.20:FF:000001">
    <property type="entry name" value="General odorant-binding protein lush"/>
    <property type="match status" value="1"/>
</dbReference>
<dbReference type="KEGG" id="gmw:113513064"/>
<gene>
    <name evidence="7" type="primary">LOC113513064</name>
</gene>
<evidence type="ECO:0000256" key="2">
    <source>
        <dbReference type="ARBA" id="ARBA00008098"/>
    </source>
</evidence>
<keyword evidence="6" id="KW-1185">Reference proteome</keyword>
<dbReference type="OrthoDB" id="6610259at2759"/>
<dbReference type="SMART" id="SM00708">
    <property type="entry name" value="PhBP"/>
    <property type="match status" value="1"/>
</dbReference>
<evidence type="ECO:0000256" key="4">
    <source>
        <dbReference type="SAM" id="SignalP"/>
    </source>
</evidence>
<dbReference type="InterPro" id="IPR006170">
    <property type="entry name" value="PBP/GOBP"/>
</dbReference>
<comment type="similarity">
    <text evidence="2">Belongs to the PBP/GOBP family.</text>
</comment>
<dbReference type="Gene3D" id="1.10.238.20">
    <property type="entry name" value="Pheromone/general odorant binding protein domain"/>
    <property type="match status" value="1"/>
</dbReference>
<dbReference type="RefSeq" id="XP_026752852.2">
    <property type="nucleotide sequence ID" value="XM_026897051.2"/>
</dbReference>
<name>A0A5C0E4A5_GALME</name>
<protein>
    <submittedName>
        <fullName evidence="7">General odorant-binding protein 72-like</fullName>
    </submittedName>
    <submittedName>
        <fullName evidence="5">Odorant-binding protein 6</fullName>
    </submittedName>
</protein>
<evidence type="ECO:0000256" key="3">
    <source>
        <dbReference type="ARBA" id="ARBA00022525"/>
    </source>
</evidence>
<accession>A0A5C0E4A5</accession>
<dbReference type="Pfam" id="PF01395">
    <property type="entry name" value="PBP_GOBP"/>
    <property type="match status" value="1"/>
</dbReference>
<dbReference type="EMBL" id="MK514056">
    <property type="protein sequence ID" value="QEI46790.1"/>
    <property type="molecule type" value="mRNA"/>
</dbReference>
<keyword evidence="3" id="KW-0964">Secreted</keyword>
<dbReference type="CDD" id="cd23992">
    <property type="entry name" value="PBP_GOBP"/>
    <property type="match status" value="1"/>
</dbReference>
<dbReference type="AlphaFoldDB" id="A0A5C0E4A5"/>